<evidence type="ECO:0000313" key="2">
    <source>
        <dbReference type="Proteomes" id="UP001177021"/>
    </source>
</evidence>
<organism evidence="1 2">
    <name type="scientific">Trifolium pratense</name>
    <name type="common">Red clover</name>
    <dbReference type="NCBI Taxonomy" id="57577"/>
    <lineage>
        <taxon>Eukaryota</taxon>
        <taxon>Viridiplantae</taxon>
        <taxon>Streptophyta</taxon>
        <taxon>Embryophyta</taxon>
        <taxon>Tracheophyta</taxon>
        <taxon>Spermatophyta</taxon>
        <taxon>Magnoliopsida</taxon>
        <taxon>eudicotyledons</taxon>
        <taxon>Gunneridae</taxon>
        <taxon>Pentapetalae</taxon>
        <taxon>rosids</taxon>
        <taxon>fabids</taxon>
        <taxon>Fabales</taxon>
        <taxon>Fabaceae</taxon>
        <taxon>Papilionoideae</taxon>
        <taxon>50 kb inversion clade</taxon>
        <taxon>NPAAA clade</taxon>
        <taxon>Hologalegina</taxon>
        <taxon>IRL clade</taxon>
        <taxon>Trifolieae</taxon>
        <taxon>Trifolium</taxon>
    </lineage>
</organism>
<sequence length="145" mass="16138">MPPLVTEIFKTETLEENGKGEKVHGGAYPSKAEIRKSMRRARNGPGLGYLLDSCTINPSENEALVRYALDKYKYLSLAPQHPKIGGAGLVGSCEFPDGYVEEWLRPGEENLVQRFDPSSPHYTIGFFIASLLSDLKIPDSYLRYG</sequence>
<accession>A0ACB0LRZ3</accession>
<name>A0ACB0LRZ3_TRIPR</name>
<reference evidence="1" key="1">
    <citation type="submission" date="2023-10" db="EMBL/GenBank/DDBJ databases">
        <authorList>
            <person name="Rodriguez Cubillos JULIANA M."/>
            <person name="De Vega J."/>
        </authorList>
    </citation>
    <scope>NUCLEOTIDE SEQUENCE</scope>
</reference>
<keyword evidence="2" id="KW-1185">Reference proteome</keyword>
<gene>
    <name evidence="1" type="ORF">MILVUS5_LOCUS35908</name>
</gene>
<proteinExistence type="predicted"/>
<dbReference type="Proteomes" id="UP001177021">
    <property type="component" value="Unassembled WGS sequence"/>
</dbReference>
<protein>
    <submittedName>
        <fullName evidence="1">Uncharacterized protein</fullName>
    </submittedName>
</protein>
<dbReference type="EMBL" id="CASHSV030000615">
    <property type="protein sequence ID" value="CAJ2672246.1"/>
    <property type="molecule type" value="Genomic_DNA"/>
</dbReference>
<evidence type="ECO:0000313" key="1">
    <source>
        <dbReference type="EMBL" id="CAJ2672246.1"/>
    </source>
</evidence>
<comment type="caution">
    <text evidence="1">The sequence shown here is derived from an EMBL/GenBank/DDBJ whole genome shotgun (WGS) entry which is preliminary data.</text>
</comment>